<evidence type="ECO:0000256" key="1">
    <source>
        <dbReference type="ARBA" id="ARBA00001933"/>
    </source>
</evidence>
<keyword evidence="3 6" id="KW-0032">Aminotransferase</keyword>
<dbReference type="Gene3D" id="3.40.640.10">
    <property type="entry name" value="Type I PLP-dependent aspartate aminotransferase-like (Major domain)"/>
    <property type="match status" value="1"/>
</dbReference>
<proteinExistence type="predicted"/>
<dbReference type="GO" id="GO:0004021">
    <property type="term" value="F:L-alanine:2-oxoglutarate aminotransferase activity"/>
    <property type="evidence" value="ECO:0007669"/>
    <property type="project" value="TreeGrafter"/>
</dbReference>
<dbReference type="InterPro" id="IPR015422">
    <property type="entry name" value="PyrdxlP-dep_Trfase_small"/>
</dbReference>
<comment type="cofactor">
    <cofactor evidence="1">
        <name>pyridoxal 5'-phosphate</name>
        <dbReference type="ChEBI" id="CHEBI:597326"/>
    </cofactor>
</comment>
<evidence type="ECO:0000256" key="3">
    <source>
        <dbReference type="ARBA" id="ARBA00022576"/>
    </source>
</evidence>
<dbReference type="EMBL" id="PKPP01001825">
    <property type="protein sequence ID" value="PWA79666.1"/>
    <property type="molecule type" value="Genomic_DNA"/>
</dbReference>
<sequence>MSDNIVAAISMSEKGLITKQRSGVDLSATPFAKAVAEVESIGLREGCGLLDVVLAEENQRDIVEFCKKGYGYYGESGKRGGYMEVTGFSPEVREQIYKVSATLEAALNSLEGITCNKVEGAMNLFPRIQLPNKAIIVLADPHPHPWPHQVNHRDKRLYFLMLLPPEPFMIPHLARVVPGSGFSQVTVEEENLLVVKSNGKRKRDKKD</sequence>
<accession>A0A2U1P1N0</accession>
<organism evidence="6 7">
    <name type="scientific">Artemisia annua</name>
    <name type="common">Sweet wormwood</name>
    <dbReference type="NCBI Taxonomy" id="35608"/>
    <lineage>
        <taxon>Eukaryota</taxon>
        <taxon>Viridiplantae</taxon>
        <taxon>Streptophyta</taxon>
        <taxon>Embryophyta</taxon>
        <taxon>Tracheophyta</taxon>
        <taxon>Spermatophyta</taxon>
        <taxon>Magnoliopsida</taxon>
        <taxon>eudicotyledons</taxon>
        <taxon>Gunneridae</taxon>
        <taxon>Pentapetalae</taxon>
        <taxon>asterids</taxon>
        <taxon>campanulids</taxon>
        <taxon>Asterales</taxon>
        <taxon>Asteraceae</taxon>
        <taxon>Asteroideae</taxon>
        <taxon>Anthemideae</taxon>
        <taxon>Artemisiinae</taxon>
        <taxon>Artemisia</taxon>
    </lineage>
</organism>
<dbReference type="STRING" id="35608.A0A2U1P1N0"/>
<name>A0A2U1P1N0_ARTAN</name>
<evidence type="ECO:0000256" key="2">
    <source>
        <dbReference type="ARBA" id="ARBA00011738"/>
    </source>
</evidence>
<reference evidence="6 7" key="1">
    <citation type="journal article" date="2018" name="Mol. Plant">
        <title>The genome of Artemisia annua provides insight into the evolution of Asteraceae family and artemisinin biosynthesis.</title>
        <authorList>
            <person name="Shen Q."/>
            <person name="Zhang L."/>
            <person name="Liao Z."/>
            <person name="Wang S."/>
            <person name="Yan T."/>
            <person name="Shi P."/>
            <person name="Liu M."/>
            <person name="Fu X."/>
            <person name="Pan Q."/>
            <person name="Wang Y."/>
            <person name="Lv Z."/>
            <person name="Lu X."/>
            <person name="Zhang F."/>
            <person name="Jiang W."/>
            <person name="Ma Y."/>
            <person name="Chen M."/>
            <person name="Hao X."/>
            <person name="Li L."/>
            <person name="Tang Y."/>
            <person name="Lv G."/>
            <person name="Zhou Y."/>
            <person name="Sun X."/>
            <person name="Brodelius P.E."/>
            <person name="Rose J.K.C."/>
            <person name="Tang K."/>
        </authorList>
    </citation>
    <scope>NUCLEOTIDE SEQUENCE [LARGE SCALE GENOMIC DNA]</scope>
    <source>
        <strain evidence="7">cv. Huhao1</strain>
        <tissue evidence="6">Leaf</tissue>
    </source>
</reference>
<evidence type="ECO:0000256" key="5">
    <source>
        <dbReference type="ARBA" id="ARBA00022898"/>
    </source>
</evidence>
<keyword evidence="5" id="KW-0663">Pyridoxal phosphate</keyword>
<dbReference type="PANTHER" id="PTHR11751:SF29">
    <property type="entry name" value="ALANINE TRANSAMINASE"/>
    <property type="match status" value="1"/>
</dbReference>
<dbReference type="InterPro" id="IPR045088">
    <property type="entry name" value="ALAT1/2-like"/>
</dbReference>
<dbReference type="PANTHER" id="PTHR11751">
    <property type="entry name" value="ALANINE AMINOTRANSFERASE"/>
    <property type="match status" value="1"/>
</dbReference>
<comment type="caution">
    <text evidence="6">The sequence shown here is derived from an EMBL/GenBank/DDBJ whole genome shotgun (WGS) entry which is preliminary data.</text>
</comment>
<dbReference type="Gene3D" id="3.90.1150.10">
    <property type="entry name" value="Aspartate Aminotransferase, domain 1"/>
    <property type="match status" value="1"/>
</dbReference>
<dbReference type="OrthoDB" id="1732682at2759"/>
<comment type="subunit">
    <text evidence="2">Homodimer.</text>
</comment>
<evidence type="ECO:0000313" key="6">
    <source>
        <dbReference type="EMBL" id="PWA79666.1"/>
    </source>
</evidence>
<dbReference type="Proteomes" id="UP000245207">
    <property type="component" value="Unassembled WGS sequence"/>
</dbReference>
<protein>
    <submittedName>
        <fullName evidence="6">Alanine aminotransferase 2</fullName>
    </submittedName>
</protein>
<dbReference type="AlphaFoldDB" id="A0A2U1P1N0"/>
<keyword evidence="4 6" id="KW-0808">Transferase</keyword>
<evidence type="ECO:0000313" key="7">
    <source>
        <dbReference type="Proteomes" id="UP000245207"/>
    </source>
</evidence>
<evidence type="ECO:0000256" key="4">
    <source>
        <dbReference type="ARBA" id="ARBA00022679"/>
    </source>
</evidence>
<keyword evidence="7" id="KW-1185">Reference proteome</keyword>
<gene>
    <name evidence="6" type="ORF">CTI12_AA204420</name>
</gene>
<dbReference type="InterPro" id="IPR015421">
    <property type="entry name" value="PyrdxlP-dep_Trfase_major"/>
</dbReference>